<dbReference type="Proteomes" id="UP000663090">
    <property type="component" value="Chromosome"/>
</dbReference>
<proteinExistence type="predicted"/>
<organism evidence="2 3">
    <name type="scientific">Myxococcus landrumensis</name>
    <dbReference type="NCBI Taxonomy" id="2813577"/>
    <lineage>
        <taxon>Bacteria</taxon>
        <taxon>Pseudomonadati</taxon>
        <taxon>Myxococcota</taxon>
        <taxon>Myxococcia</taxon>
        <taxon>Myxococcales</taxon>
        <taxon>Cystobacterineae</taxon>
        <taxon>Myxococcaceae</taxon>
        <taxon>Myxococcus</taxon>
    </lineage>
</organism>
<reference evidence="2 3" key="1">
    <citation type="submission" date="2021-02" db="EMBL/GenBank/DDBJ databases">
        <title>De Novo genome assembly of isolated myxobacteria.</title>
        <authorList>
            <person name="Stevens D.C."/>
        </authorList>
    </citation>
    <scope>NUCLEOTIDE SEQUENCE [LARGE SCALE GENOMIC DNA]</scope>
    <source>
        <strain evidence="2 3">SCHIC003</strain>
    </source>
</reference>
<feature type="compositionally biased region" description="Basic and acidic residues" evidence="1">
    <location>
        <begin position="84"/>
        <end position="95"/>
    </location>
</feature>
<accession>A0ABX7NI23</accession>
<protein>
    <submittedName>
        <fullName evidence="2">Uncharacterized protein</fullName>
    </submittedName>
</protein>
<dbReference type="EMBL" id="CP071091">
    <property type="protein sequence ID" value="QSQ18288.1"/>
    <property type="molecule type" value="Genomic_DNA"/>
</dbReference>
<name>A0ABX7NI23_9BACT</name>
<gene>
    <name evidence="2" type="ORF">JY572_17085</name>
</gene>
<feature type="region of interest" description="Disordered" evidence="1">
    <location>
        <begin position="81"/>
        <end position="103"/>
    </location>
</feature>
<evidence type="ECO:0000256" key="1">
    <source>
        <dbReference type="SAM" id="MobiDB-lite"/>
    </source>
</evidence>
<evidence type="ECO:0000313" key="3">
    <source>
        <dbReference type="Proteomes" id="UP000663090"/>
    </source>
</evidence>
<keyword evidence="3" id="KW-1185">Reference proteome</keyword>
<sequence length="103" mass="10857">MLVLVHGLVPSFGEAIEMAVHYAVSGHVAHSVEGESDLGDLSREHGCGPTSHQCGCCPSQHVTPVSLPSVAWVLDSGAQEIPGEEQRPTEVEQARLLRPPIAA</sequence>
<evidence type="ECO:0000313" key="2">
    <source>
        <dbReference type="EMBL" id="QSQ18288.1"/>
    </source>
</evidence>